<comment type="caution">
    <text evidence="2">The sequence shown here is derived from an EMBL/GenBank/DDBJ whole genome shotgun (WGS) entry which is preliminary data.</text>
</comment>
<dbReference type="InterPro" id="IPR027417">
    <property type="entry name" value="P-loop_NTPase"/>
</dbReference>
<dbReference type="InterPro" id="IPR045063">
    <property type="entry name" value="Dynamin_N"/>
</dbReference>
<dbReference type="AlphaFoldDB" id="L8XTQ8"/>
<evidence type="ECO:0000313" key="3">
    <source>
        <dbReference type="Proteomes" id="UP000011617"/>
    </source>
</evidence>
<evidence type="ECO:0000259" key="1">
    <source>
        <dbReference type="Pfam" id="PF00350"/>
    </source>
</evidence>
<reference evidence="2 3" key="1">
    <citation type="journal article" date="2013" name="Genome Announc.">
        <title>Complete Genome Sequence of Wohlfahrtiimonas chitiniclastica Strain SH04, Isolated from Chrysomya megacephala Collected from Pudong International Airport in China.</title>
        <authorList>
            <person name="Cao X.M."/>
            <person name="Chen T."/>
            <person name="Xu L.Z."/>
            <person name="Yao L.S."/>
            <person name="Qi J."/>
            <person name="Zhang X.L."/>
            <person name="Yan Q.L."/>
            <person name="Deng Y.H."/>
            <person name="Guo T.Y."/>
            <person name="Wang J."/>
            <person name="Hu K.X."/>
            <person name="Xu B.L."/>
        </authorList>
    </citation>
    <scope>NUCLEOTIDE SEQUENCE [LARGE SCALE GENOMIC DNA]</scope>
    <source>
        <strain evidence="2 3">SH04</strain>
    </source>
</reference>
<dbReference type="PATRIC" id="fig|1261130.3.peg.1758"/>
<dbReference type="SUPFAM" id="SSF52540">
    <property type="entry name" value="P-loop containing nucleoside triphosphate hydrolases"/>
    <property type="match status" value="1"/>
</dbReference>
<dbReference type="OrthoDB" id="7230468at2"/>
<dbReference type="Pfam" id="PF00350">
    <property type="entry name" value="Dynamin_N"/>
    <property type="match status" value="1"/>
</dbReference>
<proteinExistence type="predicted"/>
<accession>L8XTQ8</accession>
<dbReference type="EMBL" id="AOBV01000013">
    <property type="protein sequence ID" value="ELV07403.1"/>
    <property type="molecule type" value="Genomic_DNA"/>
</dbReference>
<keyword evidence="3" id="KW-1185">Reference proteome</keyword>
<dbReference type="Proteomes" id="UP000011617">
    <property type="component" value="Unassembled WGS sequence"/>
</dbReference>
<name>L8XTQ8_9GAMM</name>
<protein>
    <recommendedName>
        <fullName evidence="1">Dynamin N-terminal domain-containing protein</fullName>
    </recommendedName>
</protein>
<organism evidence="2 3">
    <name type="scientific">Wohlfahrtiimonas chitiniclastica SH04</name>
    <dbReference type="NCBI Taxonomy" id="1261130"/>
    <lineage>
        <taxon>Bacteria</taxon>
        <taxon>Pseudomonadati</taxon>
        <taxon>Pseudomonadota</taxon>
        <taxon>Gammaproteobacteria</taxon>
        <taxon>Cardiobacteriales</taxon>
        <taxon>Ignatzschineriaceae</taxon>
        <taxon>Wohlfahrtiimonas</taxon>
    </lineage>
</organism>
<dbReference type="RefSeq" id="WP_008316670.1">
    <property type="nucleotide sequence ID" value="NZ_KB372784.1"/>
</dbReference>
<dbReference type="HOGENOM" id="CLU_460736_0_0_6"/>
<dbReference type="Gene3D" id="3.40.50.300">
    <property type="entry name" value="P-loop containing nucleotide triphosphate hydrolases"/>
    <property type="match status" value="1"/>
</dbReference>
<gene>
    <name evidence="2" type="ORF">F387_01823</name>
</gene>
<sequence length="611" mass="67670">MTQEMTRNEFLSSFRQLQNSFESSLQEAQQLDSQFETIYRNFTKDVTSHIQNAEKSLAKTDENPLRQKVQAFFHALQNIDEEWRTKLNSKEKGIHFRKDFEDSLLVFVYGKVKSGKSSLGNYMAWGQSDNSSQIQQQIPKAEHPEYFSHARTDVASGDAEKEAEKTKQFRVGAIEATSSIQGFKLPGLTWVDSPGLHSFNGENGDLSKDYVQHADLIVYTMKSDAPGRATDLAEICDLCNQQKKVVLLITGSDDTEENIVDGEIVTEIVMKSPERQKEQQQFVLKELAEIGLSSQHNNLQILSVSTKYAELHADNASNLKNSGMSDLFVRLNQISQEEGVQLKRQTPLKNFNYFLNSCLKDLSPYQALLSEFSHTIRSLSLSLDSRSAQAIQKAQNFIKATIEQDFSTLASYRDDVEQMNAALATKKLEWNNQLNTLLQDAIHEVFSSITEELDGALMATVQTSSFEIPEFNLEQVKDSYTVMHKGNRTKRGGLGGLIGGVSGFLVGGVAGAAIGATLGSGLGSALGSSSSIETKTITLTVGDNLQDLCNSTTALYGNELQKVLDEQAKALKTGVVDKARIFMSAIEASVKDTNAKLEQLHMKSQHALELK</sequence>
<feature type="domain" description="Dynamin N-terminal" evidence="1">
    <location>
        <begin position="142"/>
        <end position="249"/>
    </location>
</feature>
<evidence type="ECO:0000313" key="2">
    <source>
        <dbReference type="EMBL" id="ELV07403.1"/>
    </source>
</evidence>